<dbReference type="STRING" id="5875.Q4N4U7"/>
<gene>
    <name evidence="4" type="ordered locus">TP02_0543</name>
</gene>
<feature type="transmembrane region" description="Helical" evidence="2">
    <location>
        <begin position="418"/>
        <end position="446"/>
    </location>
</feature>
<dbReference type="EMBL" id="AAGK01000002">
    <property type="protein sequence ID" value="EAN32826.1"/>
    <property type="molecule type" value="Genomic_DNA"/>
</dbReference>
<evidence type="ECO:0000313" key="4">
    <source>
        <dbReference type="EMBL" id="EAN32826.1"/>
    </source>
</evidence>
<feature type="transmembrane region" description="Helical" evidence="2">
    <location>
        <begin position="180"/>
        <end position="200"/>
    </location>
</feature>
<evidence type="ECO:0000256" key="3">
    <source>
        <dbReference type="SAM" id="SignalP"/>
    </source>
</evidence>
<dbReference type="eggNOG" id="ENOG502TN87">
    <property type="taxonomic scope" value="Eukaryota"/>
</dbReference>
<dbReference type="Proteomes" id="UP000001949">
    <property type="component" value="Unassembled WGS sequence"/>
</dbReference>
<name>Q4N4U7_THEPA</name>
<dbReference type="KEGG" id="tpv:TP02_0543"/>
<sequence length="472" mass="54231">MRLPLLFLLLLSARSISSKLANSKNVSLTTELLTHTGDNTNHKFNINRQHNCDSTDIHTNLNYSPSNRENLTNTPLNNDGSLTLINNDTQTTDDSGIDNDKPGNNERIQSIEGLGGKGDSQSLLKNGPYKKAYDEITRKAALMVCPFKPSPSMLRALKHSFRALRLSLVPSVMGKSDLCVLFMTTFFSTVIGGSVFYLAVSDDAFKKLRDKWAFQGEIGKGSVERYTKFGLILSGVDLLFRNLLLRGAFLSTLYKSNFLTNTNWMTNNLAKVDRGLMYKLLSGFSKGFTVTRLGVMTLLQYELMKSNWNTGSFMVDHETSKFLSKFVFSMFLFSLTEHLAYLFFYGNFSRFLDLQYLLEPLEYRETYRKLLVYNEHKDFYFSLPDWLKRLYNNNSRVLFNVYGLLKSLKWVLPYDVEWIFFCLYLSMALYANSAAGIYLSLFHYVFYGFEDSIIRLEKSFLEGGFKFVKLFE</sequence>
<feature type="signal peptide" evidence="3">
    <location>
        <begin position="1"/>
        <end position="18"/>
    </location>
</feature>
<evidence type="ECO:0000256" key="2">
    <source>
        <dbReference type="SAM" id="Phobius"/>
    </source>
</evidence>
<proteinExistence type="predicted"/>
<comment type="caution">
    <text evidence="4">The sequence shown here is derived from an EMBL/GenBank/DDBJ whole genome shotgun (WGS) entry which is preliminary data.</text>
</comment>
<evidence type="ECO:0000313" key="5">
    <source>
        <dbReference type="Proteomes" id="UP000001949"/>
    </source>
</evidence>
<dbReference type="GeneID" id="3502333"/>
<keyword evidence="3" id="KW-0732">Signal</keyword>
<keyword evidence="5" id="KW-1185">Reference proteome</keyword>
<keyword evidence="2" id="KW-0812">Transmembrane</keyword>
<feature type="compositionally biased region" description="Polar residues" evidence="1">
    <location>
        <begin position="64"/>
        <end position="94"/>
    </location>
</feature>
<organism evidence="4 5">
    <name type="scientific">Theileria parva</name>
    <name type="common">East coast fever infection agent</name>
    <dbReference type="NCBI Taxonomy" id="5875"/>
    <lineage>
        <taxon>Eukaryota</taxon>
        <taxon>Sar</taxon>
        <taxon>Alveolata</taxon>
        <taxon>Apicomplexa</taxon>
        <taxon>Aconoidasida</taxon>
        <taxon>Piroplasmida</taxon>
        <taxon>Theileriidae</taxon>
        <taxon>Theileria</taxon>
    </lineage>
</organism>
<reference evidence="4 5" key="1">
    <citation type="journal article" date="2005" name="Science">
        <title>Genome sequence of Theileria parva, a bovine pathogen that transforms lymphocytes.</title>
        <authorList>
            <person name="Gardner M.J."/>
            <person name="Bishop R."/>
            <person name="Shah T."/>
            <person name="de Villiers E.P."/>
            <person name="Carlton J.M."/>
            <person name="Hall N."/>
            <person name="Ren Q."/>
            <person name="Paulsen I.T."/>
            <person name="Pain A."/>
            <person name="Berriman M."/>
            <person name="Wilson R.J.M."/>
            <person name="Sato S."/>
            <person name="Ralph S.A."/>
            <person name="Mann D.J."/>
            <person name="Xiong Z."/>
            <person name="Shallom S.J."/>
            <person name="Weidman J."/>
            <person name="Jiang L."/>
            <person name="Lynn J."/>
            <person name="Weaver B."/>
            <person name="Shoaibi A."/>
            <person name="Domingo A.R."/>
            <person name="Wasawo D."/>
            <person name="Crabtree J."/>
            <person name="Wortman J.R."/>
            <person name="Haas B."/>
            <person name="Angiuoli S.V."/>
            <person name="Creasy T.H."/>
            <person name="Lu C."/>
            <person name="Suh B."/>
            <person name="Silva J.C."/>
            <person name="Utterback T.R."/>
            <person name="Feldblyum T.V."/>
            <person name="Pertea M."/>
            <person name="Allen J."/>
            <person name="Nierman W.C."/>
            <person name="Taracha E.L.N."/>
            <person name="Salzberg S.L."/>
            <person name="White O.R."/>
            <person name="Fitzhugh H.A."/>
            <person name="Morzaria S."/>
            <person name="Venter J.C."/>
            <person name="Fraser C.M."/>
            <person name="Nene V."/>
        </authorList>
    </citation>
    <scope>NUCLEOTIDE SEQUENCE [LARGE SCALE GENOMIC DNA]</scope>
    <source>
        <strain evidence="4 5">Muguga</strain>
    </source>
</reference>
<keyword evidence="2" id="KW-0472">Membrane</keyword>
<feature type="region of interest" description="Disordered" evidence="1">
    <location>
        <begin position="64"/>
        <end position="106"/>
    </location>
</feature>
<dbReference type="RefSeq" id="XP_765109.1">
    <property type="nucleotide sequence ID" value="XM_760016.1"/>
</dbReference>
<evidence type="ECO:0000256" key="1">
    <source>
        <dbReference type="SAM" id="MobiDB-lite"/>
    </source>
</evidence>
<dbReference type="VEuPathDB" id="PiroplasmaDB:TpMuguga_02g00543"/>
<dbReference type="AlphaFoldDB" id="Q4N4U7"/>
<dbReference type="InParanoid" id="Q4N4U7"/>
<accession>Q4N4U7</accession>
<dbReference type="OMA" id="CDSTDIH"/>
<protein>
    <submittedName>
        <fullName evidence="4">Uncharacterized protein</fullName>
    </submittedName>
</protein>
<keyword evidence="2" id="KW-1133">Transmembrane helix</keyword>
<feature type="chain" id="PRO_5004241671" evidence="3">
    <location>
        <begin position="19"/>
        <end position="472"/>
    </location>
</feature>
<feature type="transmembrane region" description="Helical" evidence="2">
    <location>
        <begin position="322"/>
        <end position="344"/>
    </location>
</feature>